<gene>
    <name evidence="1" type="ORF">YBN1229_v1_3861</name>
</gene>
<dbReference type="Proteomes" id="UP000033187">
    <property type="component" value="Chromosome 1"/>
</dbReference>
<dbReference type="KEGG" id="fil:BN1229_v1_3871"/>
<evidence type="ECO:0000313" key="1">
    <source>
        <dbReference type="EMBL" id="CPR22428.1"/>
    </source>
</evidence>
<sequence>MIGWFEVTRNGIGGRKSRPWGTVKPMQYFPADYGNWGVGMQSVAKPIRRSAHVLAVGLMVTALGGCGLPSLTSGLGPGGFGGSSQQTSQVQSVSEEQLLSAAKAEVTGGTTTSASGISPGCPKFEVWPRDNNLTIYMEGRVGDSLAIRHRGEITKTARECVVDGSRVTVKYGISGRVLLGPSGVAGPVTLPVHIFVTDAKREKVATDAMQVSVDMVMDQPIGYFSAVQSISFDVAQGARPGEYEMFVAFDRKAPGAG</sequence>
<accession>A0A0D6JKD9</accession>
<dbReference type="EMBL" id="LN829119">
    <property type="protein sequence ID" value="CPR22428.1"/>
    <property type="molecule type" value="Genomic_DNA"/>
</dbReference>
<evidence type="ECO:0000313" key="2">
    <source>
        <dbReference type="Proteomes" id="UP000033187"/>
    </source>
</evidence>
<proteinExistence type="predicted"/>
<dbReference type="KEGG" id="fiy:BN1229_v1_3861"/>
<keyword evidence="2" id="KW-1185">Reference proteome</keyword>
<organism evidence="1 2">
    <name type="scientific">Candidatus Filomicrobium marinum</name>
    <dbReference type="NCBI Taxonomy" id="1608628"/>
    <lineage>
        <taxon>Bacteria</taxon>
        <taxon>Pseudomonadati</taxon>
        <taxon>Pseudomonadota</taxon>
        <taxon>Alphaproteobacteria</taxon>
        <taxon>Hyphomicrobiales</taxon>
        <taxon>Hyphomicrobiaceae</taxon>
        <taxon>Filomicrobium</taxon>
    </lineage>
</organism>
<protein>
    <submittedName>
        <fullName evidence="1">Uncharacterized protein</fullName>
    </submittedName>
</protein>
<reference evidence="2" key="1">
    <citation type="submission" date="2015-02" db="EMBL/GenBank/DDBJ databases">
        <authorList>
            <person name="Chooi Y.-H."/>
        </authorList>
    </citation>
    <scope>NUCLEOTIDE SEQUENCE [LARGE SCALE GENOMIC DNA]</scope>
    <source>
        <strain evidence="2">strain Y</strain>
    </source>
</reference>
<dbReference type="AlphaFoldDB" id="A0A0D6JKD9"/>
<name>A0A0D6JKD9_9HYPH</name>